<sequence>MNTLVKLKLLVGTLFIVGCSAVSAHNGLNDLKNCLGLDAPTSLAGADLVFQIEKTTTTLTDGYPYKGVVVKRYKKDGKFTAQGTGTLKGIVPDNQLAFNGTYKYQRTGPNTATEKLINTSVNNTPSTIKYTFETSTSGKWEEDFGNGQLKLSGSFTLEPSNLPAEQHLALAAKADSNVALIIKATKSDLPAGVYPMAGLVLQTYAADGTMVFKGFGPGTVNSTGTYKYTKVSANTAVEEVTQVSEFFTFPYTMVYTFETSSSGKWFQNFGDGLILFSGTFDVFPNK</sequence>
<keyword evidence="1" id="KW-0732">Signal</keyword>
<gene>
    <name evidence="2" type="ORF">GCM10011613_03800</name>
</gene>
<evidence type="ECO:0000256" key="1">
    <source>
        <dbReference type="SAM" id="SignalP"/>
    </source>
</evidence>
<protein>
    <recommendedName>
        <fullName evidence="4">DUF4198 domain-containing protein</fullName>
    </recommendedName>
</protein>
<accession>A0ABQ3APQ8</accession>
<proteinExistence type="predicted"/>
<keyword evidence="3" id="KW-1185">Reference proteome</keyword>
<dbReference type="EMBL" id="BMYZ01000001">
    <property type="protein sequence ID" value="GGY63339.1"/>
    <property type="molecule type" value="Genomic_DNA"/>
</dbReference>
<dbReference type="Proteomes" id="UP000619761">
    <property type="component" value="Unassembled WGS sequence"/>
</dbReference>
<evidence type="ECO:0000313" key="3">
    <source>
        <dbReference type="Proteomes" id="UP000619761"/>
    </source>
</evidence>
<dbReference type="RefSeq" id="WP_189415567.1">
    <property type="nucleotide sequence ID" value="NZ_BMYZ01000001.1"/>
</dbReference>
<evidence type="ECO:0000313" key="2">
    <source>
        <dbReference type="EMBL" id="GGY63339.1"/>
    </source>
</evidence>
<feature type="signal peptide" evidence="1">
    <location>
        <begin position="1"/>
        <end position="24"/>
    </location>
</feature>
<organism evidence="2 3">
    <name type="scientific">Cellvibrio zantedeschiae</name>
    <dbReference type="NCBI Taxonomy" id="1237077"/>
    <lineage>
        <taxon>Bacteria</taxon>
        <taxon>Pseudomonadati</taxon>
        <taxon>Pseudomonadota</taxon>
        <taxon>Gammaproteobacteria</taxon>
        <taxon>Cellvibrionales</taxon>
        <taxon>Cellvibrionaceae</taxon>
        <taxon>Cellvibrio</taxon>
    </lineage>
</organism>
<comment type="caution">
    <text evidence="2">The sequence shown here is derived from an EMBL/GenBank/DDBJ whole genome shotgun (WGS) entry which is preliminary data.</text>
</comment>
<dbReference type="PROSITE" id="PS51257">
    <property type="entry name" value="PROKAR_LIPOPROTEIN"/>
    <property type="match status" value="1"/>
</dbReference>
<feature type="chain" id="PRO_5046690635" description="DUF4198 domain-containing protein" evidence="1">
    <location>
        <begin position="25"/>
        <end position="286"/>
    </location>
</feature>
<evidence type="ECO:0008006" key="4">
    <source>
        <dbReference type="Google" id="ProtNLM"/>
    </source>
</evidence>
<name>A0ABQ3APQ8_9GAMM</name>
<reference evidence="3" key="1">
    <citation type="journal article" date="2019" name="Int. J. Syst. Evol. Microbiol.">
        <title>The Global Catalogue of Microorganisms (GCM) 10K type strain sequencing project: providing services to taxonomists for standard genome sequencing and annotation.</title>
        <authorList>
            <consortium name="The Broad Institute Genomics Platform"/>
            <consortium name="The Broad Institute Genome Sequencing Center for Infectious Disease"/>
            <person name="Wu L."/>
            <person name="Ma J."/>
        </authorList>
    </citation>
    <scope>NUCLEOTIDE SEQUENCE [LARGE SCALE GENOMIC DNA]</scope>
    <source>
        <strain evidence="3">KCTC 32239</strain>
    </source>
</reference>